<dbReference type="OrthoDB" id="1729737at2759"/>
<dbReference type="SMART" id="SM00401">
    <property type="entry name" value="ZnF_GATA"/>
    <property type="match status" value="1"/>
</dbReference>
<evidence type="ECO:0000259" key="5">
    <source>
        <dbReference type="PROSITE" id="PS51468"/>
    </source>
</evidence>
<keyword evidence="7" id="KW-1185">Reference proteome</keyword>
<evidence type="ECO:0000256" key="2">
    <source>
        <dbReference type="SAM" id="MobiDB-lite"/>
    </source>
</evidence>
<evidence type="ECO:0000259" key="4">
    <source>
        <dbReference type="PROSITE" id="PS50234"/>
    </source>
</evidence>
<feature type="domain" description="VIT" evidence="5">
    <location>
        <begin position="9"/>
        <end position="139"/>
    </location>
</feature>
<dbReference type="GO" id="GO:0006355">
    <property type="term" value="P:regulation of DNA-templated transcription"/>
    <property type="evidence" value="ECO:0007669"/>
    <property type="project" value="InterPro"/>
</dbReference>
<name>A0A9P5U0I5_9AGAR</name>
<dbReference type="Pfam" id="PF13768">
    <property type="entry name" value="VWA_3"/>
    <property type="match status" value="1"/>
</dbReference>
<dbReference type="CDD" id="cd00202">
    <property type="entry name" value="ZnF_GATA"/>
    <property type="match status" value="1"/>
</dbReference>
<dbReference type="InterPro" id="IPR000679">
    <property type="entry name" value="Znf_GATA"/>
</dbReference>
<dbReference type="Pfam" id="PF00320">
    <property type="entry name" value="GATA"/>
    <property type="match status" value="1"/>
</dbReference>
<dbReference type="Pfam" id="PF08487">
    <property type="entry name" value="VIT"/>
    <property type="match status" value="1"/>
</dbReference>
<dbReference type="PROSITE" id="PS50114">
    <property type="entry name" value="GATA_ZN_FINGER_2"/>
    <property type="match status" value="1"/>
</dbReference>
<dbReference type="SUPFAM" id="SSF57716">
    <property type="entry name" value="Glucocorticoid receptor-like (DNA-binding domain)"/>
    <property type="match status" value="1"/>
</dbReference>
<evidence type="ECO:0008006" key="8">
    <source>
        <dbReference type="Google" id="ProtNLM"/>
    </source>
</evidence>
<dbReference type="SMART" id="SM00609">
    <property type="entry name" value="VIT"/>
    <property type="match status" value="1"/>
</dbReference>
<dbReference type="InterPro" id="IPR013694">
    <property type="entry name" value="VIT"/>
</dbReference>
<dbReference type="GO" id="GO:0008270">
    <property type="term" value="F:zinc ion binding"/>
    <property type="evidence" value="ECO:0007669"/>
    <property type="project" value="UniProtKB-KW"/>
</dbReference>
<keyword evidence="1" id="KW-0862">Zinc</keyword>
<dbReference type="GO" id="GO:0043565">
    <property type="term" value="F:sequence-specific DNA binding"/>
    <property type="evidence" value="ECO:0007669"/>
    <property type="project" value="InterPro"/>
</dbReference>
<accession>A0A9P5U0I5</accession>
<dbReference type="SMART" id="SM00327">
    <property type="entry name" value="VWA"/>
    <property type="match status" value="1"/>
</dbReference>
<evidence type="ECO:0000313" key="6">
    <source>
        <dbReference type="EMBL" id="KAF9061876.1"/>
    </source>
</evidence>
<evidence type="ECO:0000259" key="3">
    <source>
        <dbReference type="PROSITE" id="PS50114"/>
    </source>
</evidence>
<proteinExistence type="predicted"/>
<dbReference type="InterPro" id="IPR013088">
    <property type="entry name" value="Znf_NHR/GATA"/>
</dbReference>
<feature type="domain" description="GATA-type" evidence="3">
    <location>
        <begin position="790"/>
        <end position="834"/>
    </location>
</feature>
<keyword evidence="1" id="KW-0863">Zinc-finger</keyword>
<evidence type="ECO:0000256" key="1">
    <source>
        <dbReference type="PROSITE-ProRule" id="PRU00094"/>
    </source>
</evidence>
<dbReference type="InterPro" id="IPR002035">
    <property type="entry name" value="VWF_A"/>
</dbReference>
<dbReference type="Proteomes" id="UP000772434">
    <property type="component" value="Unassembled WGS sequence"/>
</dbReference>
<feature type="region of interest" description="Disordered" evidence="2">
    <location>
        <begin position="833"/>
        <end position="861"/>
    </location>
</feature>
<sequence>MPLLHPSNNTGCRFYDSNTGIDLVLDGCSAQASITDVHAFVTLSQNFINVHAPSGALGVYTFPLIADAVVCGFEMVRGDGSKVEGVAKEKEEAKREYGSAVSEGYTAGLGQQETGDIFSVSVGNVLLAETVTINLRYVQPLMDDEKNDQIKFTFPRTYAQRYGFAPTINTAVGRTTQQPFQMHFVIQQAGVIRSISCPSGHPISLELGAPDGIIPQEPQHHFASVSLTDHTGFLTRDIVLVITAAGLDAPRCFIEPHSSLNHETTAVALTFVPKFNLPDIQGGMEYVFLVDRSGSMHGTKMQLVREALIVLLRGLPTSGTTFNIFSFGTTASKLWDSSRLYSQSTLDEATNHIDSMQANYHGTEIASGLQFVYDSFPKPLQRPVAVFLLTDGSAWDVSTCVEYTLSARLALPEPDNARSFIRVFTLGIGSGASSDTCDSIARAGNGIAAYVKEGEPIAGKCARLVRAARTPEVKVEVEWGVGSEERDGNLVDIDDDFELVETSSSAASPKLAAGLINLFDPDSDMDNQLSTGPPPKPNPTLPPLPLIQQSPSAEIPSILPGTRTQIYAIIRTPKSEEPFDRVVKQIKVNGIVTSTGDHVQLVVPVSRSLSSSVSISDPTTSFINEYPFIHTLAAKALIRDREQGKHSFPPSVSALFTPTPGEQGDHTDKLELKAAYLEKDIIRLGTQYNLASRYTSFVAVDYSSQSQRVQTPRVPVLGALIPQSRVPGIPSPAMQMSTLWMAPSPYYLQLQQCQPQKQHLYPTPTPIAMLQLPAPLPIQYTDDAASKKTQYHRRRCFNCLTAESPSWRRSTLNPGEIVCNKCGLLERTHPRPRPDFSSIRSARHSHSTLSARPLDRKAGRRLSRASVIPQAELASPSRFHDALSLCHRNSSLLTNRFRLHTILRRL</sequence>
<dbReference type="Gene3D" id="3.30.50.10">
    <property type="entry name" value="Erythroid Transcription Factor GATA-1, subunit A"/>
    <property type="match status" value="1"/>
</dbReference>
<dbReference type="PANTHER" id="PTHR45737">
    <property type="entry name" value="VON WILLEBRAND FACTOR A DOMAIN-CONTAINING PROTEIN 5A"/>
    <property type="match status" value="1"/>
</dbReference>
<gene>
    <name evidence="6" type="ORF">BDP27DRAFT_1428517</name>
</gene>
<reference evidence="6" key="1">
    <citation type="submission" date="2020-11" db="EMBL/GenBank/DDBJ databases">
        <authorList>
            <consortium name="DOE Joint Genome Institute"/>
            <person name="Ahrendt S."/>
            <person name="Riley R."/>
            <person name="Andreopoulos W."/>
            <person name="Labutti K."/>
            <person name="Pangilinan J."/>
            <person name="Ruiz-Duenas F.J."/>
            <person name="Barrasa J.M."/>
            <person name="Sanchez-Garcia M."/>
            <person name="Camarero S."/>
            <person name="Miyauchi S."/>
            <person name="Serrano A."/>
            <person name="Linde D."/>
            <person name="Babiker R."/>
            <person name="Drula E."/>
            <person name="Ayuso-Fernandez I."/>
            <person name="Pacheco R."/>
            <person name="Padilla G."/>
            <person name="Ferreira P."/>
            <person name="Barriuso J."/>
            <person name="Kellner H."/>
            <person name="Castanera R."/>
            <person name="Alfaro M."/>
            <person name="Ramirez L."/>
            <person name="Pisabarro A.G."/>
            <person name="Kuo A."/>
            <person name="Tritt A."/>
            <person name="Lipzen A."/>
            <person name="He G."/>
            <person name="Yan M."/>
            <person name="Ng V."/>
            <person name="Cullen D."/>
            <person name="Martin F."/>
            <person name="Rosso M.-N."/>
            <person name="Henrissat B."/>
            <person name="Hibbett D."/>
            <person name="Martinez A.T."/>
            <person name="Grigoriev I.V."/>
        </authorList>
    </citation>
    <scope>NUCLEOTIDE SEQUENCE</scope>
    <source>
        <strain evidence="6">AH 40177</strain>
    </source>
</reference>
<comment type="caution">
    <text evidence="6">The sequence shown here is derived from an EMBL/GenBank/DDBJ whole genome shotgun (WGS) entry which is preliminary data.</text>
</comment>
<dbReference type="PROSITE" id="PS51468">
    <property type="entry name" value="VIT"/>
    <property type="match status" value="1"/>
</dbReference>
<dbReference type="InterPro" id="IPR036465">
    <property type="entry name" value="vWFA_dom_sf"/>
</dbReference>
<dbReference type="SUPFAM" id="SSF53300">
    <property type="entry name" value="vWA-like"/>
    <property type="match status" value="1"/>
</dbReference>
<organism evidence="6 7">
    <name type="scientific">Rhodocollybia butyracea</name>
    <dbReference type="NCBI Taxonomy" id="206335"/>
    <lineage>
        <taxon>Eukaryota</taxon>
        <taxon>Fungi</taxon>
        <taxon>Dikarya</taxon>
        <taxon>Basidiomycota</taxon>
        <taxon>Agaricomycotina</taxon>
        <taxon>Agaricomycetes</taxon>
        <taxon>Agaricomycetidae</taxon>
        <taxon>Agaricales</taxon>
        <taxon>Marasmiineae</taxon>
        <taxon>Omphalotaceae</taxon>
        <taxon>Rhodocollybia</taxon>
    </lineage>
</organism>
<feature type="domain" description="VWFA" evidence="4">
    <location>
        <begin position="285"/>
        <end position="450"/>
    </location>
</feature>
<evidence type="ECO:0000313" key="7">
    <source>
        <dbReference type="Proteomes" id="UP000772434"/>
    </source>
</evidence>
<keyword evidence="1" id="KW-0479">Metal-binding</keyword>
<dbReference type="EMBL" id="JADNRY010000188">
    <property type="protein sequence ID" value="KAF9061876.1"/>
    <property type="molecule type" value="Genomic_DNA"/>
</dbReference>
<protein>
    <recommendedName>
        <fullName evidence="8">GATA-type domain-containing protein</fullName>
    </recommendedName>
</protein>
<dbReference type="PROSITE" id="PS50234">
    <property type="entry name" value="VWFA"/>
    <property type="match status" value="1"/>
</dbReference>
<dbReference type="Gene3D" id="3.40.50.410">
    <property type="entry name" value="von Willebrand factor, type A domain"/>
    <property type="match status" value="1"/>
</dbReference>
<dbReference type="PANTHER" id="PTHR45737:SF6">
    <property type="entry name" value="VON WILLEBRAND FACTOR A DOMAIN-CONTAINING PROTEIN 5A"/>
    <property type="match status" value="1"/>
</dbReference>
<dbReference type="AlphaFoldDB" id="A0A9P5U0I5"/>